<keyword evidence="4 13" id="KW-0863">Zinc-finger</keyword>
<gene>
    <name evidence="11" type="primary">radA</name>
    <name evidence="15" type="ORF">SAMN02910343_00427</name>
</gene>
<dbReference type="OrthoDB" id="9803906at2"/>
<evidence type="ECO:0000259" key="14">
    <source>
        <dbReference type="PROSITE" id="PS50162"/>
    </source>
</evidence>
<dbReference type="GO" id="GO:0140664">
    <property type="term" value="F:ATP-dependent DNA damage sensor activity"/>
    <property type="evidence" value="ECO:0007669"/>
    <property type="project" value="InterPro"/>
</dbReference>
<feature type="short sequence motif" description="RadA KNRFG motif" evidence="11">
    <location>
        <begin position="256"/>
        <end position="260"/>
    </location>
</feature>
<dbReference type="SUPFAM" id="SSF52540">
    <property type="entry name" value="P-loop containing nucleoside triphosphate hydrolases"/>
    <property type="match status" value="1"/>
</dbReference>
<dbReference type="GO" id="GO:0005829">
    <property type="term" value="C:cytosol"/>
    <property type="evidence" value="ECO:0007669"/>
    <property type="project" value="TreeGrafter"/>
</dbReference>
<accession>A0A1G5V756</accession>
<dbReference type="Pfam" id="PF13541">
    <property type="entry name" value="ChlI"/>
    <property type="match status" value="1"/>
</dbReference>
<name>A0A1G5V756_9FIRM</name>
<dbReference type="GO" id="GO:0003684">
    <property type="term" value="F:damaged DNA binding"/>
    <property type="evidence" value="ECO:0007669"/>
    <property type="project" value="InterPro"/>
</dbReference>
<comment type="function">
    <text evidence="11">Plays a role in repairing double-strand DNA breaks, probably involving stabilizing or processing branched DNA or blocked replication forks.</text>
</comment>
<evidence type="ECO:0000256" key="12">
    <source>
        <dbReference type="NCBIfam" id="TIGR00416"/>
    </source>
</evidence>
<evidence type="ECO:0000313" key="15">
    <source>
        <dbReference type="EMBL" id="SDA41713.1"/>
    </source>
</evidence>
<dbReference type="CDD" id="cd01121">
    <property type="entry name" value="RadA_SMS_N"/>
    <property type="match status" value="1"/>
</dbReference>
<sequence>MSAKKSTVKYMCSDCGAESAQWMGRCPVCGAWNTMEEFTITEEKHYPVALKETGGKLQKASRLSEIHLGSENRNVLDMPEVDRTLGGGIVPGSVILFGGEPGIGKSTLILQLCHAVSKKGTKALYCTGEESERQIKMRADRLHMGEDECFILADGNLTHIVETVEKLAPDFVVIDSIQTMYVPENDSPIGSPNQIKSCTSALVKLAKMKNITVLIVGHVTKEGNLAGPRMLEHMVDVVLYLEGDRSYQFRVLRTVKNRFGPTSETGLFIMKEDGLMGIKDPSGFLIREKKNPVAGSAITSCMEGQRAIMVEIQALAVHSVLSMPRRISVGFDYSRMIVLLAVLEKRAHIRLSQSDVYVNVASGFKVQETAADLSAAMAIVSAHWDIPIPAGVIATGEISLTGEILPVTHVLARIKEAQRMHFTVFLLPEGNREEVEAWFSAQKDKGTFHPVYVSQLADAVSWMKQKKGKNQDIR</sequence>
<dbReference type="FunFam" id="3.40.50.300:FF:000050">
    <property type="entry name" value="DNA repair protein RadA"/>
    <property type="match status" value="1"/>
</dbReference>
<keyword evidence="16" id="KW-1185">Reference proteome</keyword>
<evidence type="ECO:0000313" key="16">
    <source>
        <dbReference type="Proteomes" id="UP000199689"/>
    </source>
</evidence>
<dbReference type="HAMAP" id="MF_01498">
    <property type="entry name" value="RadA_bact"/>
    <property type="match status" value="1"/>
</dbReference>
<dbReference type="SUPFAM" id="SSF54211">
    <property type="entry name" value="Ribosomal protein S5 domain 2-like"/>
    <property type="match status" value="1"/>
</dbReference>
<evidence type="ECO:0000256" key="3">
    <source>
        <dbReference type="ARBA" id="ARBA00022763"/>
    </source>
</evidence>
<evidence type="ECO:0000256" key="11">
    <source>
        <dbReference type="HAMAP-Rule" id="MF_01498"/>
    </source>
</evidence>
<comment type="function">
    <text evidence="13">DNA-dependent ATPase involved in processing of recombination intermediates, plays a role in repairing DNA breaks. Stimulates the branch migration of RecA-mediated strand transfer reactions, allowing the 3' invading strand to extend heteroduplex DNA faster. Binds ssDNA in the presence of ADP but not other nucleotides, has ATPase activity that is stimulated by ssDNA and various branched DNA structures, but inhibited by SSB. Does not have RecA's homology-searching function.</text>
</comment>
<evidence type="ECO:0000256" key="4">
    <source>
        <dbReference type="ARBA" id="ARBA00022771"/>
    </source>
</evidence>
<evidence type="ECO:0000256" key="6">
    <source>
        <dbReference type="ARBA" id="ARBA00022833"/>
    </source>
</evidence>
<dbReference type="AlphaFoldDB" id="A0A1G5V756"/>
<dbReference type="GO" id="GO:0005524">
    <property type="term" value="F:ATP binding"/>
    <property type="evidence" value="ECO:0007669"/>
    <property type="project" value="UniProtKB-UniRule"/>
</dbReference>
<dbReference type="GO" id="GO:0000725">
    <property type="term" value="P:recombinational repair"/>
    <property type="evidence" value="ECO:0007669"/>
    <property type="project" value="UniProtKB-UniRule"/>
</dbReference>
<evidence type="ECO:0000256" key="7">
    <source>
        <dbReference type="ARBA" id="ARBA00022840"/>
    </source>
</evidence>
<proteinExistence type="inferred from homology"/>
<keyword evidence="8 11" id="KW-0346">Stress response</keyword>
<reference evidence="15 16" key="1">
    <citation type="submission" date="2016-10" db="EMBL/GenBank/DDBJ databases">
        <authorList>
            <person name="de Groot N.N."/>
        </authorList>
    </citation>
    <scope>NUCLEOTIDE SEQUENCE [LARGE SCALE GENOMIC DNA]</scope>
    <source>
        <strain evidence="15 16">DSM 15230</strain>
    </source>
</reference>
<evidence type="ECO:0000256" key="13">
    <source>
        <dbReference type="RuleBase" id="RU003555"/>
    </source>
</evidence>
<dbReference type="InterPro" id="IPR003593">
    <property type="entry name" value="AAA+_ATPase"/>
</dbReference>
<evidence type="ECO:0000256" key="2">
    <source>
        <dbReference type="ARBA" id="ARBA00022741"/>
    </source>
</evidence>
<dbReference type="InterPro" id="IPR020568">
    <property type="entry name" value="Ribosomal_Su5_D2-typ_SF"/>
</dbReference>
<keyword evidence="7 11" id="KW-0067">ATP-binding</keyword>
<keyword evidence="3 11" id="KW-0227">DNA damage</keyword>
<evidence type="ECO:0000256" key="1">
    <source>
        <dbReference type="ARBA" id="ARBA00022723"/>
    </source>
</evidence>
<dbReference type="SMART" id="SM00382">
    <property type="entry name" value="AAA"/>
    <property type="match status" value="1"/>
</dbReference>
<evidence type="ECO:0000256" key="9">
    <source>
        <dbReference type="ARBA" id="ARBA00023125"/>
    </source>
</evidence>
<evidence type="ECO:0000256" key="10">
    <source>
        <dbReference type="ARBA" id="ARBA00023204"/>
    </source>
</evidence>
<dbReference type="InterPro" id="IPR041166">
    <property type="entry name" value="Rubredoxin_2"/>
</dbReference>
<organism evidence="15 16">
    <name type="scientific">Allisonella histaminiformans</name>
    <dbReference type="NCBI Taxonomy" id="209880"/>
    <lineage>
        <taxon>Bacteria</taxon>
        <taxon>Bacillati</taxon>
        <taxon>Bacillota</taxon>
        <taxon>Negativicutes</taxon>
        <taxon>Veillonellales</taxon>
        <taxon>Veillonellaceae</taxon>
        <taxon>Allisonella</taxon>
    </lineage>
</organism>
<dbReference type="InterPro" id="IPR027417">
    <property type="entry name" value="P-loop_NTPase"/>
</dbReference>
<feature type="binding site" evidence="11">
    <location>
        <begin position="99"/>
        <end position="106"/>
    </location>
    <ligand>
        <name>ATP</name>
        <dbReference type="ChEBI" id="CHEBI:30616"/>
    </ligand>
</feature>
<comment type="domain">
    <text evidence="11">The middle region has homology to RecA with ATPase motifs including the RadA KNRFG motif, while the C-terminus is homologous to Lon protease.</text>
</comment>
<evidence type="ECO:0000256" key="8">
    <source>
        <dbReference type="ARBA" id="ARBA00023016"/>
    </source>
</evidence>
<dbReference type="Pfam" id="PF13481">
    <property type="entry name" value="AAA_25"/>
    <property type="match status" value="1"/>
</dbReference>
<keyword evidence="6 13" id="KW-0862">Zinc</keyword>
<dbReference type="PROSITE" id="PS50162">
    <property type="entry name" value="RECA_2"/>
    <property type="match status" value="1"/>
</dbReference>
<keyword evidence="1 11" id="KW-0479">Metal-binding</keyword>
<keyword evidence="5" id="KW-0378">Hydrolase</keyword>
<dbReference type="InterPro" id="IPR004504">
    <property type="entry name" value="DNA_repair_RadA"/>
</dbReference>
<feature type="region of interest" description="Lon-protease-like" evidence="11">
    <location>
        <begin position="355"/>
        <end position="474"/>
    </location>
</feature>
<dbReference type="STRING" id="209880.SAMN02910343_00427"/>
<dbReference type="PRINTS" id="PR01874">
    <property type="entry name" value="DNAREPAIRADA"/>
</dbReference>
<dbReference type="GO" id="GO:0008270">
    <property type="term" value="F:zinc ion binding"/>
    <property type="evidence" value="ECO:0007669"/>
    <property type="project" value="UniProtKB-KW"/>
</dbReference>
<keyword evidence="2 11" id="KW-0547">Nucleotide-binding</keyword>
<dbReference type="InterPro" id="IPR014721">
    <property type="entry name" value="Ribsml_uS5_D2-typ_fold_subgr"/>
</dbReference>
<dbReference type="RefSeq" id="WP_091363354.1">
    <property type="nucleotide sequence ID" value="NZ_FMXA01000005.1"/>
</dbReference>
<comment type="similarity">
    <text evidence="11 13">Belongs to the RecA family. RadA subfamily.</text>
</comment>
<evidence type="ECO:0000256" key="5">
    <source>
        <dbReference type="ARBA" id="ARBA00022801"/>
    </source>
</evidence>
<feature type="domain" description="RecA family profile 1" evidence="14">
    <location>
        <begin position="70"/>
        <end position="219"/>
    </location>
</feature>
<dbReference type="GO" id="GO:0016787">
    <property type="term" value="F:hydrolase activity"/>
    <property type="evidence" value="ECO:0007669"/>
    <property type="project" value="UniProtKB-KW"/>
</dbReference>
<dbReference type="PANTHER" id="PTHR32472">
    <property type="entry name" value="DNA REPAIR PROTEIN RADA"/>
    <property type="match status" value="1"/>
</dbReference>
<dbReference type="Proteomes" id="UP000199689">
    <property type="component" value="Unassembled WGS sequence"/>
</dbReference>
<dbReference type="PANTHER" id="PTHR32472:SF10">
    <property type="entry name" value="DNA REPAIR PROTEIN RADA-LIKE PROTEIN"/>
    <property type="match status" value="1"/>
</dbReference>
<dbReference type="Pfam" id="PF18073">
    <property type="entry name" value="Zn_ribbon_LapB"/>
    <property type="match status" value="1"/>
</dbReference>
<keyword evidence="10 11" id="KW-0234">DNA repair</keyword>
<protein>
    <recommendedName>
        <fullName evidence="11 12">DNA repair protein RadA</fullName>
    </recommendedName>
</protein>
<dbReference type="Gene3D" id="3.40.50.300">
    <property type="entry name" value="P-loop containing nucleotide triphosphate hydrolases"/>
    <property type="match status" value="1"/>
</dbReference>
<dbReference type="Gene3D" id="3.30.230.10">
    <property type="match status" value="1"/>
</dbReference>
<keyword evidence="9 11" id="KW-0238">DNA-binding</keyword>
<dbReference type="NCBIfam" id="TIGR00416">
    <property type="entry name" value="sms"/>
    <property type="match status" value="1"/>
</dbReference>
<dbReference type="InterPro" id="IPR020588">
    <property type="entry name" value="RecA_ATP-bd"/>
</dbReference>
<dbReference type="GeneID" id="87755473"/>
<dbReference type="EMBL" id="FMXA01000005">
    <property type="protein sequence ID" value="SDA41713.1"/>
    <property type="molecule type" value="Genomic_DNA"/>
</dbReference>